<feature type="transmembrane region" description="Helical" evidence="6">
    <location>
        <begin position="933"/>
        <end position="953"/>
    </location>
</feature>
<evidence type="ECO:0000313" key="8">
    <source>
        <dbReference type="EMBL" id="UWZ50716.1"/>
    </source>
</evidence>
<comment type="subcellular location">
    <subcellularLocation>
        <location evidence="1">Cell membrane</location>
        <topology evidence="1">Multi-pass membrane protein</topology>
    </subcellularLocation>
</comment>
<dbReference type="EMBL" id="CP073767">
    <property type="protein sequence ID" value="UWZ50716.1"/>
    <property type="molecule type" value="Genomic_DNA"/>
</dbReference>
<dbReference type="InterPro" id="IPR003838">
    <property type="entry name" value="ABC3_permease_C"/>
</dbReference>
<evidence type="ECO:0000256" key="1">
    <source>
        <dbReference type="ARBA" id="ARBA00004651"/>
    </source>
</evidence>
<dbReference type="AlphaFoldDB" id="A0A9Q9I7S8"/>
<keyword evidence="4 6" id="KW-1133">Transmembrane helix</keyword>
<evidence type="ECO:0000256" key="6">
    <source>
        <dbReference type="SAM" id="Phobius"/>
    </source>
</evidence>
<keyword evidence="3 6" id="KW-0812">Transmembrane</keyword>
<name>A0A9Q9I7S8_9ACTN</name>
<keyword evidence="2" id="KW-1003">Cell membrane</keyword>
<feature type="transmembrane region" description="Helical" evidence="6">
    <location>
        <begin position="16"/>
        <end position="37"/>
    </location>
</feature>
<reference evidence="8" key="1">
    <citation type="submission" date="2021-04" db="EMBL/GenBank/DDBJ databases">
        <title>Dactylosporangium aurantiacum NRRL B-8018 full assembly.</title>
        <authorList>
            <person name="Hartkoorn R.C."/>
            <person name="Beaudoing E."/>
            <person name="Hot D."/>
        </authorList>
    </citation>
    <scope>NUCLEOTIDE SEQUENCE</scope>
    <source>
        <strain evidence="8">NRRL B-8018</strain>
    </source>
</reference>
<evidence type="ECO:0000256" key="2">
    <source>
        <dbReference type="ARBA" id="ARBA00022475"/>
    </source>
</evidence>
<organism evidence="8 9">
    <name type="scientific">Dactylosporangium aurantiacum</name>
    <dbReference type="NCBI Taxonomy" id="35754"/>
    <lineage>
        <taxon>Bacteria</taxon>
        <taxon>Bacillati</taxon>
        <taxon>Actinomycetota</taxon>
        <taxon>Actinomycetes</taxon>
        <taxon>Micromonosporales</taxon>
        <taxon>Micromonosporaceae</taxon>
        <taxon>Dactylosporangium</taxon>
    </lineage>
</organism>
<dbReference type="Proteomes" id="UP001058003">
    <property type="component" value="Chromosome"/>
</dbReference>
<evidence type="ECO:0000256" key="3">
    <source>
        <dbReference type="ARBA" id="ARBA00022692"/>
    </source>
</evidence>
<dbReference type="KEGG" id="daur:Daura_28285"/>
<feature type="domain" description="ABC3 transporter permease C-terminal" evidence="7">
    <location>
        <begin position="842"/>
        <end position="951"/>
    </location>
</feature>
<keyword evidence="9" id="KW-1185">Reference proteome</keyword>
<proteinExistence type="predicted"/>
<evidence type="ECO:0000313" key="9">
    <source>
        <dbReference type="Proteomes" id="UP001058003"/>
    </source>
</evidence>
<gene>
    <name evidence="8" type="ORF">Daura_28285</name>
</gene>
<feature type="transmembrane region" description="Helical" evidence="6">
    <location>
        <begin position="839"/>
        <end position="861"/>
    </location>
</feature>
<keyword evidence="5 6" id="KW-0472">Membrane</keyword>
<evidence type="ECO:0000256" key="4">
    <source>
        <dbReference type="ARBA" id="ARBA00022989"/>
    </source>
</evidence>
<feature type="transmembrane region" description="Helical" evidence="6">
    <location>
        <begin position="265"/>
        <end position="287"/>
    </location>
</feature>
<dbReference type="RefSeq" id="WP_033360460.1">
    <property type="nucleotide sequence ID" value="NZ_CP073767.1"/>
</dbReference>
<protein>
    <recommendedName>
        <fullName evidence="7">ABC3 transporter permease C-terminal domain-containing protein</fullName>
    </recommendedName>
</protein>
<dbReference type="OrthoDB" id="3275641at2"/>
<feature type="transmembrane region" description="Helical" evidence="6">
    <location>
        <begin position="470"/>
        <end position="488"/>
    </location>
</feature>
<feature type="transmembrane region" description="Helical" evidence="6">
    <location>
        <begin position="383"/>
        <end position="404"/>
    </location>
</feature>
<feature type="transmembrane region" description="Helical" evidence="6">
    <location>
        <begin position="424"/>
        <end position="450"/>
    </location>
</feature>
<feature type="transmembrane region" description="Helical" evidence="6">
    <location>
        <begin position="341"/>
        <end position="362"/>
    </location>
</feature>
<evidence type="ECO:0000256" key="5">
    <source>
        <dbReference type="ARBA" id="ARBA00023136"/>
    </source>
</evidence>
<dbReference type="Pfam" id="PF02687">
    <property type="entry name" value="FtsX"/>
    <property type="match status" value="1"/>
</dbReference>
<sequence length="961" mass="95971">MLAIVWGAVRARRTSAVVMAMLVAVTVGGLAAAGWIARRDSAAAVDALIAATPPAQRTVSVQGSVTLGADPGQALTRFRATAESSAGLAAERAVAGVRLPGALAAGPAGGVQVELRYRDDACANVRLTGACPAGPGEIALPAALAGRLGATVGSRFVRDNGADREPTALVVVGTFEPLEPLGWWWHGQQGDAAFTTLDTIASTGAPAVATYDLLLPATQFTHGDDGAVAAAVARLTRGGALEVSSGTDGLARAVAEERYAANHGILLAAVQLGAIGWLAIAVSAWFAAEARRGDAARVALRGGRRWRVIVVTSGQSAAPALAGAVAAGGAAALLLPGDAAGPGPAGVAALVGAGALLLIVAADRRLTRAPLQRLLQLAPPRRAALAGAVLDLTVLALAAAAGYQSWVTGEAPVDGFGLELLAPVLFAVAGAVLLTRLLLPPAVAAGRAALARGRLTAGLTALFLARRNSAYRIVPVLAAAVCVCGVAAQDWARADAARVHRARAVIGADRVLTVATVPRARLLSAVRAADPQGRHAMAVVVSGASGPGPRVLAVDSPRLRAVAAVDPGAAVARLRPPAPAPTELSGETLTVHAAGHGTVALSLLLSVADTGATVHADFGAIGAGGEYRADAPACRAGCRLVALEVRGAPGATLDLTRLGAGDRTVLGGAVLADPARWRAATGDTAPGLQRLRGEGGMRLATLAPAGDEPVDRRVYAVDAPLPLPVLASAGAVREQAGNGIVELAVGGVTVPIRPATAGELPARSGGVVLLDLEYGERLAAGLAAPAQPGDVEQVWLGAGAPPGLVDRLAAAGLTVIGGDSVTAAADRLARLGPAAALRFHLLAAALALLLAGGALAVVAAVQRRERRAQVDALRRQGVPPRVLRAAGRLSALAPVAVALVVGLAAAALARWLLRSPVRPFTDGWAVHEPAVSVPALLVAVAAATACFAVAVLGSGRVAGRR</sequence>
<feature type="transmembrane region" description="Helical" evidence="6">
    <location>
        <begin position="891"/>
        <end position="913"/>
    </location>
</feature>
<evidence type="ECO:0000259" key="7">
    <source>
        <dbReference type="Pfam" id="PF02687"/>
    </source>
</evidence>
<feature type="transmembrane region" description="Helical" evidence="6">
    <location>
        <begin position="308"/>
        <end position="335"/>
    </location>
</feature>
<accession>A0A9Q9I7S8</accession>
<dbReference type="GO" id="GO:0005886">
    <property type="term" value="C:plasma membrane"/>
    <property type="evidence" value="ECO:0007669"/>
    <property type="project" value="UniProtKB-SubCell"/>
</dbReference>